<comment type="similarity">
    <text evidence="1">Belongs to the TfdA dioxygenase family.</text>
</comment>
<protein>
    <recommendedName>
        <fullName evidence="7">TauD/TfdA-like domain-containing protein</fullName>
    </recommendedName>
</protein>
<dbReference type="Pfam" id="PF02668">
    <property type="entry name" value="TauD"/>
    <property type="match status" value="1"/>
</dbReference>
<evidence type="ECO:0000259" key="7">
    <source>
        <dbReference type="Pfam" id="PF02668"/>
    </source>
</evidence>
<feature type="region of interest" description="Disordered" evidence="6">
    <location>
        <begin position="13"/>
        <end position="106"/>
    </location>
</feature>
<evidence type="ECO:0000256" key="1">
    <source>
        <dbReference type="ARBA" id="ARBA00005896"/>
    </source>
</evidence>
<keyword evidence="5" id="KW-0408">Iron</keyword>
<dbReference type="PANTHER" id="PTHR43779:SF3">
    <property type="entry name" value="(3R)-3-[(CARBOXYMETHYL)AMINO]FATTY ACID OXYGENASE_DECARBOXYLASE"/>
    <property type="match status" value="1"/>
</dbReference>
<accession>A0A7S4EYZ2</accession>
<feature type="compositionally biased region" description="Pro residues" evidence="6">
    <location>
        <begin position="23"/>
        <end position="34"/>
    </location>
</feature>
<keyword evidence="3" id="KW-0223">Dioxygenase</keyword>
<sequence length="283" mass="30761">MFANATHSLAQLGSSFRKYTAAPPTPPTLRPSPTPSSTQKPLQTSSLSPQAPAARQQEVFGNTRDDVDDTATEISETAKQNGEQSPQLPASSSEETSSKPTDSQLPTLLDEVRERSLARVVHAVAPIHRATGKRALYLSPQAMGEVVFGTELARHLVTSYAGGRKIADFLTSHATSAKFRYRHKWRAGDLVVWDNWCTLHAATRLDAAFEGERRMWRSTMQDDGYAQAGQIGQMMQTGEKTRSEGSVRDEAEMMAQAGGTADDAAAAEALRRRMLNAAAPVTF</sequence>
<feature type="domain" description="TauD/TfdA-like" evidence="7">
    <location>
        <begin position="112"/>
        <end position="219"/>
    </location>
</feature>
<dbReference type="InterPro" id="IPR051178">
    <property type="entry name" value="TfdA_dioxygenase"/>
</dbReference>
<keyword evidence="2" id="KW-0479">Metal-binding</keyword>
<proteinExistence type="inferred from homology"/>
<reference evidence="8" key="1">
    <citation type="submission" date="2021-01" db="EMBL/GenBank/DDBJ databases">
        <authorList>
            <person name="Corre E."/>
            <person name="Pelletier E."/>
            <person name="Niang G."/>
            <person name="Scheremetjew M."/>
            <person name="Finn R."/>
            <person name="Kale V."/>
            <person name="Holt S."/>
            <person name="Cochrane G."/>
            <person name="Meng A."/>
            <person name="Brown T."/>
            <person name="Cohen L."/>
        </authorList>
    </citation>
    <scope>NUCLEOTIDE SEQUENCE</scope>
    <source>
        <strain evidence="8">CCMP645</strain>
    </source>
</reference>
<dbReference type="AlphaFoldDB" id="A0A7S4EYZ2"/>
<dbReference type="PANTHER" id="PTHR43779">
    <property type="entry name" value="DIOXYGENASE RV0097-RELATED"/>
    <property type="match status" value="1"/>
</dbReference>
<dbReference type="GO" id="GO:0046872">
    <property type="term" value="F:metal ion binding"/>
    <property type="evidence" value="ECO:0007669"/>
    <property type="project" value="UniProtKB-KW"/>
</dbReference>
<keyword evidence="4" id="KW-0560">Oxidoreductase</keyword>
<name>A0A7S4EYZ2_CHRCT</name>
<evidence type="ECO:0000256" key="4">
    <source>
        <dbReference type="ARBA" id="ARBA00023002"/>
    </source>
</evidence>
<evidence type="ECO:0000256" key="6">
    <source>
        <dbReference type="SAM" id="MobiDB-lite"/>
    </source>
</evidence>
<evidence type="ECO:0000256" key="2">
    <source>
        <dbReference type="ARBA" id="ARBA00022723"/>
    </source>
</evidence>
<organism evidence="8">
    <name type="scientific">Chrysotila carterae</name>
    <name type="common">Marine alga</name>
    <name type="synonym">Syracosphaera carterae</name>
    <dbReference type="NCBI Taxonomy" id="13221"/>
    <lineage>
        <taxon>Eukaryota</taxon>
        <taxon>Haptista</taxon>
        <taxon>Haptophyta</taxon>
        <taxon>Prymnesiophyceae</taxon>
        <taxon>Isochrysidales</taxon>
        <taxon>Isochrysidaceae</taxon>
        <taxon>Chrysotila</taxon>
    </lineage>
</organism>
<evidence type="ECO:0000256" key="5">
    <source>
        <dbReference type="ARBA" id="ARBA00023004"/>
    </source>
</evidence>
<feature type="compositionally biased region" description="Polar residues" evidence="6">
    <location>
        <begin position="72"/>
        <end position="106"/>
    </location>
</feature>
<dbReference type="EMBL" id="HBIZ01022590">
    <property type="protein sequence ID" value="CAE0761666.1"/>
    <property type="molecule type" value="Transcribed_RNA"/>
</dbReference>
<evidence type="ECO:0000313" key="8">
    <source>
        <dbReference type="EMBL" id="CAE0761666.1"/>
    </source>
</evidence>
<dbReference type="SUPFAM" id="SSF51197">
    <property type="entry name" value="Clavaminate synthase-like"/>
    <property type="match status" value="1"/>
</dbReference>
<dbReference type="InterPro" id="IPR042098">
    <property type="entry name" value="TauD-like_sf"/>
</dbReference>
<dbReference type="InterPro" id="IPR003819">
    <property type="entry name" value="TauD/TfdA-like"/>
</dbReference>
<evidence type="ECO:0000256" key="3">
    <source>
        <dbReference type="ARBA" id="ARBA00022964"/>
    </source>
</evidence>
<feature type="compositionally biased region" description="Polar residues" evidence="6">
    <location>
        <begin position="39"/>
        <end position="49"/>
    </location>
</feature>
<gene>
    <name evidence="8" type="ORF">PCAR00345_LOCUS14278</name>
</gene>
<dbReference type="Gene3D" id="3.60.130.10">
    <property type="entry name" value="Clavaminate synthase-like"/>
    <property type="match status" value="1"/>
</dbReference>
<dbReference type="GO" id="GO:0051213">
    <property type="term" value="F:dioxygenase activity"/>
    <property type="evidence" value="ECO:0007669"/>
    <property type="project" value="UniProtKB-KW"/>
</dbReference>